<dbReference type="InterPro" id="IPR012893">
    <property type="entry name" value="HipA-like_C"/>
</dbReference>
<dbReference type="Pfam" id="PF07804">
    <property type="entry name" value="HipA_C"/>
    <property type="match status" value="1"/>
</dbReference>
<dbReference type="AlphaFoldDB" id="A0A3D8JWP1"/>
<dbReference type="PANTHER" id="PTHR37419">
    <property type="entry name" value="SERINE/THREONINE-PROTEIN KINASE TOXIN HIPA"/>
    <property type="match status" value="1"/>
</dbReference>
<dbReference type="NCBIfam" id="TIGR03071">
    <property type="entry name" value="couple_hipA"/>
    <property type="match status" value="1"/>
</dbReference>
<dbReference type="EMBL" id="QRGA01000009">
    <property type="protein sequence ID" value="RDU97497.1"/>
    <property type="molecule type" value="Genomic_DNA"/>
</dbReference>
<keyword evidence="3" id="KW-0418">Kinase</keyword>
<evidence type="ECO:0000259" key="5">
    <source>
        <dbReference type="Pfam" id="PF13657"/>
    </source>
</evidence>
<sequence>MAHFLRVSTNNEAVGLLGFEPLQGQYSFAYDAVWQKKKGAFSLSPHILHSGEVPSSGTVHRFLENLLPEGRALEVASVVNQISKNNVYGLIGVLGQEPVGAFSFLPFEAATDRCNRPAEPIRREIPNDELSQRIRERDAIPFPVWDRRVRLSIAGYQDKLQVMVEGGRISLVDGTLSSTHILKPESRGRNTPFLVANEHFCMTLAAALGLPVSRVQIRRIPEPILLIERFDRIVHRDLDDPERIVAVDRLHIIDGCQALDLPSHFKYERNFGHGEHVANIREGVSFEKLFSLEKHFEAPASAKAFLLRWALLQLLIGNSDAHGKNVSFYVRRKRLLPAPMYDLVSINAYGGSDVVEQEMAMAYGDAFILEQVTAFELADLTKRIGMDTALVGREMTRMALAAKRFAPELAQSQVYIGDERDLVRRVSDFICTQADRLLKLAPKVPKVDPELL</sequence>
<dbReference type="OrthoDB" id="9805913at2"/>
<evidence type="ECO:0000256" key="2">
    <source>
        <dbReference type="ARBA" id="ARBA00022679"/>
    </source>
</evidence>
<dbReference type="GO" id="GO:0005829">
    <property type="term" value="C:cytosol"/>
    <property type="evidence" value="ECO:0007669"/>
    <property type="project" value="TreeGrafter"/>
</dbReference>
<dbReference type="GO" id="GO:0004674">
    <property type="term" value="F:protein serine/threonine kinase activity"/>
    <property type="evidence" value="ECO:0007669"/>
    <property type="project" value="TreeGrafter"/>
</dbReference>
<evidence type="ECO:0000256" key="1">
    <source>
        <dbReference type="ARBA" id="ARBA00010164"/>
    </source>
</evidence>
<comment type="similarity">
    <text evidence="1">Belongs to the HipA Ser/Thr kinase family.</text>
</comment>
<dbReference type="PANTHER" id="PTHR37419:SF1">
    <property type="entry name" value="SERINE_THREONINE-PROTEIN KINASE TOXIN HIPA"/>
    <property type="match status" value="1"/>
</dbReference>
<feature type="domain" description="HipA-like C-terminal" evidence="4">
    <location>
        <begin position="151"/>
        <end position="398"/>
    </location>
</feature>
<dbReference type="RefSeq" id="WP_115534683.1">
    <property type="nucleotide sequence ID" value="NZ_QRGA01000009.1"/>
</dbReference>
<accession>A0A3D8JWP1</accession>
<evidence type="ECO:0000313" key="7">
    <source>
        <dbReference type="Proteomes" id="UP000256838"/>
    </source>
</evidence>
<organism evidence="6 7">
    <name type="scientific">Trinickia dinghuensis</name>
    <dbReference type="NCBI Taxonomy" id="2291023"/>
    <lineage>
        <taxon>Bacteria</taxon>
        <taxon>Pseudomonadati</taxon>
        <taxon>Pseudomonadota</taxon>
        <taxon>Betaproteobacteria</taxon>
        <taxon>Burkholderiales</taxon>
        <taxon>Burkholderiaceae</taxon>
        <taxon>Trinickia</taxon>
    </lineage>
</organism>
<dbReference type="Proteomes" id="UP000256838">
    <property type="component" value="Unassembled WGS sequence"/>
</dbReference>
<evidence type="ECO:0000256" key="3">
    <source>
        <dbReference type="ARBA" id="ARBA00022777"/>
    </source>
</evidence>
<comment type="caution">
    <text evidence="6">The sequence shown here is derived from an EMBL/GenBank/DDBJ whole genome shotgun (WGS) entry which is preliminary data.</text>
</comment>
<gene>
    <name evidence="6" type="ORF">DWV00_16540</name>
</gene>
<protein>
    <submittedName>
        <fullName evidence="6">Type II toxin-antitoxin system HipA family toxin</fullName>
    </submittedName>
</protein>
<proteinExistence type="inferred from homology"/>
<reference evidence="6 7" key="1">
    <citation type="submission" date="2018-08" db="EMBL/GenBank/DDBJ databases">
        <title>Paraburkholderia sp. DHOM06 isolated from forest soil.</title>
        <authorList>
            <person name="Gao Z.-H."/>
            <person name="Qiu L.-H."/>
        </authorList>
    </citation>
    <scope>NUCLEOTIDE SEQUENCE [LARGE SCALE GENOMIC DNA]</scope>
    <source>
        <strain evidence="6 7">DHOM06</strain>
    </source>
</reference>
<dbReference type="InterPro" id="IPR017508">
    <property type="entry name" value="HipA_N1"/>
</dbReference>
<name>A0A3D8JWP1_9BURK</name>
<dbReference type="InterPro" id="IPR052028">
    <property type="entry name" value="HipA_Ser/Thr_kinase"/>
</dbReference>
<feature type="domain" description="HipA N-terminal subdomain 1" evidence="5">
    <location>
        <begin position="5"/>
        <end position="104"/>
    </location>
</feature>
<dbReference type="Pfam" id="PF13657">
    <property type="entry name" value="Couple_hipA"/>
    <property type="match status" value="1"/>
</dbReference>
<evidence type="ECO:0000313" key="6">
    <source>
        <dbReference type="EMBL" id="RDU97497.1"/>
    </source>
</evidence>
<keyword evidence="2" id="KW-0808">Transferase</keyword>
<keyword evidence="7" id="KW-1185">Reference proteome</keyword>
<evidence type="ECO:0000259" key="4">
    <source>
        <dbReference type="Pfam" id="PF07804"/>
    </source>
</evidence>